<dbReference type="InterPro" id="IPR045851">
    <property type="entry name" value="AMP-bd_C_sf"/>
</dbReference>
<accession>A0A7W5BF16</accession>
<proteinExistence type="inferred from homology"/>
<keyword evidence="3 8" id="KW-0732">Signal</keyword>
<evidence type="ECO:0000256" key="2">
    <source>
        <dbReference type="ARBA" id="ARBA00009509"/>
    </source>
</evidence>
<evidence type="ECO:0000256" key="8">
    <source>
        <dbReference type="RuleBase" id="RU364102"/>
    </source>
</evidence>
<dbReference type="EMBL" id="JACHXD010000022">
    <property type="protein sequence ID" value="MBB3121934.1"/>
    <property type="molecule type" value="Genomic_DNA"/>
</dbReference>
<evidence type="ECO:0000256" key="5">
    <source>
        <dbReference type="ARBA" id="ARBA00023139"/>
    </source>
</evidence>
<dbReference type="PANTHER" id="PTHR30046:SF2">
    <property type="entry name" value="YOP PROTEINS TRANSLOCATION LIPOPROTEIN J"/>
    <property type="match status" value="1"/>
</dbReference>
<keyword evidence="8" id="KW-1133">Transmembrane helix</keyword>
<feature type="chain" id="PRO_5031606653" description="Lipoprotein" evidence="8">
    <location>
        <begin position="22"/>
        <end position="261"/>
    </location>
</feature>
<evidence type="ECO:0000256" key="3">
    <source>
        <dbReference type="ARBA" id="ARBA00022729"/>
    </source>
</evidence>
<name>A0A7W5BF16_9BURK</name>
<dbReference type="Gene3D" id="3.30.70.1530">
    <property type="entry name" value="Hypothetical protein rpa1041"/>
    <property type="match status" value="1"/>
</dbReference>
<keyword evidence="6 8" id="KW-0998">Cell outer membrane</keyword>
<feature type="signal peptide" evidence="8">
    <location>
        <begin position="1"/>
        <end position="21"/>
    </location>
</feature>
<dbReference type="PROSITE" id="PS51257">
    <property type="entry name" value="PROKAR_LIPOPROTEIN"/>
    <property type="match status" value="1"/>
</dbReference>
<dbReference type="Gene3D" id="3.30.300.30">
    <property type="match status" value="1"/>
</dbReference>
<evidence type="ECO:0000256" key="7">
    <source>
        <dbReference type="ARBA" id="ARBA00023288"/>
    </source>
</evidence>
<dbReference type="PRINTS" id="PR01338">
    <property type="entry name" value="TYPE3OMKPROT"/>
</dbReference>
<sequence>MGKRLCLLLALAALLSGCGKVVVLQASLQDVDANEMVQALTAQGIQVEKRQEKTGVSLTVKEDDLSRATSAMQAAGLPRRNRSNLGEVFKKQGMISSPMEERVRYIHGLSEELEATLQLFDRVLSARVHVVLPERIAPGEAIQPSSAAVFIRYRAPLDEDAVTPRVRRLVSSSIPGLSGEDGRNKVSVVMTPAEAAPPPPAWTMVGPFHVAAESASGLRYALTVMALLVVAGLAAAGYGLLRNHPMLAKFSKRRAPAAAQE</sequence>
<evidence type="ECO:0000313" key="11">
    <source>
        <dbReference type="Proteomes" id="UP000541535"/>
    </source>
</evidence>
<keyword evidence="8" id="KW-0812">Transmembrane</keyword>
<dbReference type="RefSeq" id="WP_183443619.1">
    <property type="nucleotide sequence ID" value="NZ_JACHXD010000022.1"/>
</dbReference>
<dbReference type="AlphaFoldDB" id="A0A7W5BF16"/>
<dbReference type="Pfam" id="PF01514">
    <property type="entry name" value="YscJ_FliF"/>
    <property type="match status" value="1"/>
</dbReference>
<dbReference type="InterPro" id="IPR043427">
    <property type="entry name" value="YscJ/FliF"/>
</dbReference>
<comment type="caution">
    <text evidence="10">The sequence shown here is derived from an EMBL/GenBank/DDBJ whole genome shotgun (WGS) entry which is preliminary data.</text>
</comment>
<dbReference type="GO" id="GO:0009279">
    <property type="term" value="C:cell outer membrane"/>
    <property type="evidence" value="ECO:0007669"/>
    <property type="project" value="UniProtKB-SubCell"/>
</dbReference>
<reference evidence="10 11" key="1">
    <citation type="submission" date="2020-08" db="EMBL/GenBank/DDBJ databases">
        <title>Genomic Encyclopedia of Type Strains, Phase III (KMG-III): the genomes of soil and plant-associated and newly described type strains.</title>
        <authorList>
            <person name="Whitman W."/>
        </authorList>
    </citation>
    <scope>NUCLEOTIDE SEQUENCE [LARGE SCALE GENOMIC DNA]</scope>
    <source>
        <strain evidence="10 11">CECT 8897</strain>
    </source>
</reference>
<dbReference type="InterPro" id="IPR006182">
    <property type="entry name" value="FliF_N_dom"/>
</dbReference>
<evidence type="ECO:0000313" key="10">
    <source>
        <dbReference type="EMBL" id="MBB3121934.1"/>
    </source>
</evidence>
<evidence type="ECO:0000256" key="6">
    <source>
        <dbReference type="ARBA" id="ARBA00023237"/>
    </source>
</evidence>
<dbReference type="PANTHER" id="PTHR30046">
    <property type="entry name" value="FLAGELLAR M-RING PROTEIN"/>
    <property type="match status" value="1"/>
</dbReference>
<keyword evidence="7 8" id="KW-0449">Lipoprotein</keyword>
<keyword evidence="11" id="KW-1185">Reference proteome</keyword>
<protein>
    <recommendedName>
        <fullName evidence="8">Lipoprotein</fullName>
    </recommendedName>
</protein>
<gene>
    <name evidence="10" type="ORF">FHS03_005029</name>
</gene>
<keyword evidence="5 8" id="KW-0564">Palmitate</keyword>
<feature type="transmembrane region" description="Helical" evidence="8">
    <location>
        <begin position="220"/>
        <end position="241"/>
    </location>
</feature>
<organism evidence="10 11">
    <name type="scientific">Pseudoduganella violacea</name>
    <dbReference type="NCBI Taxonomy" id="1715466"/>
    <lineage>
        <taxon>Bacteria</taxon>
        <taxon>Pseudomonadati</taxon>
        <taxon>Pseudomonadota</taxon>
        <taxon>Betaproteobacteria</taxon>
        <taxon>Burkholderiales</taxon>
        <taxon>Oxalobacteraceae</taxon>
        <taxon>Telluria group</taxon>
        <taxon>Pseudoduganella</taxon>
    </lineage>
</organism>
<dbReference type="GO" id="GO:0009306">
    <property type="term" value="P:protein secretion"/>
    <property type="evidence" value="ECO:0007669"/>
    <property type="project" value="InterPro"/>
</dbReference>
<dbReference type="Proteomes" id="UP000541535">
    <property type="component" value="Unassembled WGS sequence"/>
</dbReference>
<comment type="subcellular location">
    <subcellularLocation>
        <location evidence="1">Cell outer membrane</location>
        <topology evidence="1">Lipid-anchor</topology>
    </subcellularLocation>
</comment>
<keyword evidence="4 8" id="KW-0472">Membrane</keyword>
<feature type="domain" description="Flagellar M-ring N-terminal" evidence="9">
    <location>
        <begin position="20"/>
        <end position="181"/>
    </location>
</feature>
<evidence type="ECO:0000256" key="4">
    <source>
        <dbReference type="ARBA" id="ARBA00023136"/>
    </source>
</evidence>
<comment type="similarity">
    <text evidence="2 8">Belongs to the YscJ lipoprotein family.</text>
</comment>
<evidence type="ECO:0000256" key="1">
    <source>
        <dbReference type="ARBA" id="ARBA00004459"/>
    </source>
</evidence>
<dbReference type="InterPro" id="IPR003282">
    <property type="entry name" value="T3SS_SctJ"/>
</dbReference>
<evidence type="ECO:0000259" key="9">
    <source>
        <dbReference type="Pfam" id="PF01514"/>
    </source>
</evidence>
<dbReference type="NCBIfam" id="TIGR02544">
    <property type="entry name" value="III_secr_YscJ"/>
    <property type="match status" value="1"/>
</dbReference>